<dbReference type="EMBL" id="JADIMU010000064">
    <property type="protein sequence ID" value="MBO8443942.1"/>
    <property type="molecule type" value="Genomic_DNA"/>
</dbReference>
<dbReference type="InterPro" id="IPR050418">
    <property type="entry name" value="D-iso_2-hydroxyacid_DH_PdxB"/>
</dbReference>
<dbReference type="InterPro" id="IPR036291">
    <property type="entry name" value="NAD(P)-bd_dom_sf"/>
</dbReference>
<evidence type="ECO:0000259" key="6">
    <source>
        <dbReference type="Pfam" id="PF02826"/>
    </source>
</evidence>
<dbReference type="SUPFAM" id="SSF51735">
    <property type="entry name" value="NAD(P)-binding Rossmann-fold domains"/>
    <property type="match status" value="1"/>
</dbReference>
<evidence type="ECO:0000256" key="1">
    <source>
        <dbReference type="ARBA" id="ARBA00005854"/>
    </source>
</evidence>
<name>A0A9D9HBT2_9SPIR</name>
<sequence length="296" mass="32324">MLILVSDAFDASLPEKLSCFGEVTDDVTRIAEADVILVRSKTKCTREYIDSAPKCRLIIRGGVGMDNIDRAYCKEKGIIAVNTPKSSAIAVAEMAFAFMLSTASRICYYDSTMKAGEWAKKTKRSELCGKTLTLLGYGNIPRQVAVRAKAFGMTVQAYDPYVKEAEGVTLIASLEEAVRNADYISMHLPYTEETDKIMNASLISHMEKKPVVVNTGRGKTVDEAAMAAALKEGKVSWYCADVYSTEPPVKGENPILECGNVTLSPHVGANSKENLLRIGQEVYDTIDALVKEGKLK</sequence>
<evidence type="ECO:0000256" key="2">
    <source>
        <dbReference type="ARBA" id="ARBA00023002"/>
    </source>
</evidence>
<evidence type="ECO:0000259" key="5">
    <source>
        <dbReference type="Pfam" id="PF00389"/>
    </source>
</evidence>
<dbReference type="Pfam" id="PF02826">
    <property type="entry name" value="2-Hacid_dh_C"/>
    <property type="match status" value="1"/>
</dbReference>
<comment type="similarity">
    <text evidence="1 4">Belongs to the D-isomer specific 2-hydroxyacid dehydrogenase family.</text>
</comment>
<evidence type="ECO:0000256" key="3">
    <source>
        <dbReference type="ARBA" id="ARBA00023027"/>
    </source>
</evidence>
<dbReference type="PANTHER" id="PTHR43761:SF1">
    <property type="entry name" value="D-ISOMER SPECIFIC 2-HYDROXYACID DEHYDROGENASE CATALYTIC DOMAIN-CONTAINING PROTEIN-RELATED"/>
    <property type="match status" value="1"/>
</dbReference>
<accession>A0A9D9HBT2</accession>
<keyword evidence="3" id="KW-0520">NAD</keyword>
<evidence type="ECO:0000313" key="7">
    <source>
        <dbReference type="EMBL" id="MBO8443942.1"/>
    </source>
</evidence>
<gene>
    <name evidence="7" type="ORF">IAC42_09355</name>
</gene>
<dbReference type="SUPFAM" id="SSF52283">
    <property type="entry name" value="Formate/glycerate dehydrogenase catalytic domain-like"/>
    <property type="match status" value="1"/>
</dbReference>
<dbReference type="Proteomes" id="UP000823633">
    <property type="component" value="Unassembled WGS sequence"/>
</dbReference>
<feature type="domain" description="D-isomer specific 2-hydroxyacid dehydrogenase catalytic" evidence="5">
    <location>
        <begin position="27"/>
        <end position="294"/>
    </location>
</feature>
<protein>
    <submittedName>
        <fullName evidence="7">Hydroxyacid dehydrogenase</fullName>
    </submittedName>
</protein>
<evidence type="ECO:0000313" key="8">
    <source>
        <dbReference type="Proteomes" id="UP000823633"/>
    </source>
</evidence>
<dbReference type="InterPro" id="IPR006139">
    <property type="entry name" value="D-isomer_2_OHA_DH_cat_dom"/>
</dbReference>
<reference evidence="7" key="1">
    <citation type="submission" date="2020-10" db="EMBL/GenBank/DDBJ databases">
        <authorList>
            <person name="Gilroy R."/>
        </authorList>
    </citation>
    <scope>NUCLEOTIDE SEQUENCE</scope>
    <source>
        <strain evidence="7">11167</strain>
    </source>
</reference>
<proteinExistence type="inferred from homology"/>
<evidence type="ECO:0000256" key="4">
    <source>
        <dbReference type="RuleBase" id="RU003719"/>
    </source>
</evidence>
<dbReference type="GO" id="GO:0016616">
    <property type="term" value="F:oxidoreductase activity, acting on the CH-OH group of donors, NAD or NADP as acceptor"/>
    <property type="evidence" value="ECO:0007669"/>
    <property type="project" value="InterPro"/>
</dbReference>
<dbReference type="InterPro" id="IPR006140">
    <property type="entry name" value="D-isomer_DH_NAD-bd"/>
</dbReference>
<dbReference type="PANTHER" id="PTHR43761">
    <property type="entry name" value="D-ISOMER SPECIFIC 2-HYDROXYACID DEHYDROGENASE FAMILY PROTEIN (AFU_ORTHOLOGUE AFUA_1G13630)"/>
    <property type="match status" value="1"/>
</dbReference>
<dbReference type="Pfam" id="PF00389">
    <property type="entry name" value="2-Hacid_dh"/>
    <property type="match status" value="1"/>
</dbReference>
<dbReference type="GO" id="GO:0051287">
    <property type="term" value="F:NAD binding"/>
    <property type="evidence" value="ECO:0007669"/>
    <property type="project" value="InterPro"/>
</dbReference>
<dbReference type="Gene3D" id="3.40.50.720">
    <property type="entry name" value="NAD(P)-binding Rossmann-like Domain"/>
    <property type="match status" value="2"/>
</dbReference>
<reference evidence="7" key="2">
    <citation type="journal article" date="2021" name="PeerJ">
        <title>Extensive microbial diversity within the chicken gut microbiome revealed by metagenomics and culture.</title>
        <authorList>
            <person name="Gilroy R."/>
            <person name="Ravi A."/>
            <person name="Getino M."/>
            <person name="Pursley I."/>
            <person name="Horton D.L."/>
            <person name="Alikhan N.F."/>
            <person name="Baker D."/>
            <person name="Gharbi K."/>
            <person name="Hall N."/>
            <person name="Watson M."/>
            <person name="Adriaenssens E.M."/>
            <person name="Foster-Nyarko E."/>
            <person name="Jarju S."/>
            <person name="Secka A."/>
            <person name="Antonio M."/>
            <person name="Oren A."/>
            <person name="Chaudhuri R.R."/>
            <person name="La Ragione R."/>
            <person name="Hildebrand F."/>
            <person name="Pallen M.J."/>
        </authorList>
    </citation>
    <scope>NUCLEOTIDE SEQUENCE</scope>
    <source>
        <strain evidence="7">11167</strain>
    </source>
</reference>
<comment type="caution">
    <text evidence="7">The sequence shown here is derived from an EMBL/GenBank/DDBJ whole genome shotgun (WGS) entry which is preliminary data.</text>
</comment>
<dbReference type="AlphaFoldDB" id="A0A9D9HBT2"/>
<keyword evidence="2 4" id="KW-0560">Oxidoreductase</keyword>
<feature type="domain" description="D-isomer specific 2-hydroxyacid dehydrogenase NAD-binding" evidence="6">
    <location>
        <begin position="96"/>
        <end position="268"/>
    </location>
</feature>
<organism evidence="7 8">
    <name type="scientific">Candidatus Aphodenecus pullistercoris</name>
    <dbReference type="NCBI Taxonomy" id="2840669"/>
    <lineage>
        <taxon>Bacteria</taxon>
        <taxon>Pseudomonadati</taxon>
        <taxon>Spirochaetota</taxon>
        <taxon>Spirochaetia</taxon>
        <taxon>Spirochaetales</taxon>
        <taxon>Candidatus Aphodenecus</taxon>
    </lineage>
</organism>